<feature type="domain" description="AMP-binding enzyme C-terminal" evidence="2">
    <location>
        <begin position="406"/>
        <end position="480"/>
    </location>
</feature>
<dbReference type="InterPro" id="IPR050237">
    <property type="entry name" value="ATP-dep_AMP-bd_enzyme"/>
</dbReference>
<dbReference type="PANTHER" id="PTHR43767:SF1">
    <property type="entry name" value="NONRIBOSOMAL PEPTIDE SYNTHASE PES1 (EUROFUNG)-RELATED"/>
    <property type="match status" value="1"/>
</dbReference>
<dbReference type="InterPro" id="IPR042099">
    <property type="entry name" value="ANL_N_sf"/>
</dbReference>
<protein>
    <submittedName>
        <fullName evidence="3">Acyl--CoA ligase</fullName>
    </submittedName>
</protein>
<dbReference type="InterPro" id="IPR000873">
    <property type="entry name" value="AMP-dep_synth/lig_dom"/>
</dbReference>
<dbReference type="Pfam" id="PF13193">
    <property type="entry name" value="AMP-binding_C"/>
    <property type="match status" value="1"/>
</dbReference>
<evidence type="ECO:0000259" key="1">
    <source>
        <dbReference type="Pfam" id="PF00501"/>
    </source>
</evidence>
<dbReference type="InterPro" id="IPR025110">
    <property type="entry name" value="AMP-bd_C"/>
</dbReference>
<dbReference type="PANTHER" id="PTHR43767">
    <property type="entry name" value="LONG-CHAIN-FATTY-ACID--COA LIGASE"/>
    <property type="match status" value="1"/>
</dbReference>
<keyword evidence="3" id="KW-0436">Ligase</keyword>
<evidence type="ECO:0000313" key="4">
    <source>
        <dbReference type="Proteomes" id="UP001196509"/>
    </source>
</evidence>
<evidence type="ECO:0000313" key="3">
    <source>
        <dbReference type="EMBL" id="MBW8638400.1"/>
    </source>
</evidence>
<keyword evidence="4" id="KW-1185">Reference proteome</keyword>
<evidence type="ECO:0000259" key="2">
    <source>
        <dbReference type="Pfam" id="PF13193"/>
    </source>
</evidence>
<dbReference type="Gene3D" id="3.40.50.12780">
    <property type="entry name" value="N-terminal domain of ligase-like"/>
    <property type="match status" value="1"/>
</dbReference>
<dbReference type="RefSeq" id="WP_220229025.1">
    <property type="nucleotide sequence ID" value="NZ_JAICBX010000002.1"/>
</dbReference>
<name>A0AAE2ZP89_9HYPH</name>
<dbReference type="Pfam" id="PF00501">
    <property type="entry name" value="AMP-binding"/>
    <property type="match status" value="1"/>
</dbReference>
<dbReference type="Proteomes" id="UP001196509">
    <property type="component" value="Unassembled WGS sequence"/>
</dbReference>
<dbReference type="Gene3D" id="3.30.300.30">
    <property type="match status" value="1"/>
</dbReference>
<proteinExistence type="predicted"/>
<feature type="domain" description="AMP-dependent synthetase/ligase" evidence="1">
    <location>
        <begin position="14"/>
        <end position="352"/>
    </location>
</feature>
<dbReference type="InterPro" id="IPR045851">
    <property type="entry name" value="AMP-bd_C_sf"/>
</dbReference>
<dbReference type="SUPFAM" id="SSF56801">
    <property type="entry name" value="Acetyl-CoA synthetase-like"/>
    <property type="match status" value="1"/>
</dbReference>
<dbReference type="GO" id="GO:0016878">
    <property type="term" value="F:acid-thiol ligase activity"/>
    <property type="evidence" value="ECO:0007669"/>
    <property type="project" value="UniProtKB-ARBA"/>
</dbReference>
<dbReference type="EMBL" id="JAICBX010000002">
    <property type="protein sequence ID" value="MBW8638400.1"/>
    <property type="molecule type" value="Genomic_DNA"/>
</dbReference>
<sequence length="495" mass="52983">MTTAMNLADVFTGVAKRFPDRKAIVSDEVVMSFSDLVALASQGARYLKDRGIGAGDRVGVALQRPEETVAAALALWMIGASAMLLDFRAKPGEKNSSAKNFSIRAIIELRGTPAEPEYESVLAKQGWRNEIAAMDSAEYEAVTAHHPAIIALTSGTTGSPQGIAVGHNTFLNRYLAHRTSSLGYSGGVFVCSLPLGYTAPQIHTLFHLMDGGTVHFLPILSSAAEVAEAFVELKARAAFIVPPQLAGMLEISSGRDTPMFPDLRALTVAGAAVPPEHSVRAHKELTPGYRVDYGSSICCPMISELSGEDVLKNPNSVGKPHVLTHIRIAGADGESLPTGENGLIMIRSPCIADEIIGEERENSDRIADGWAIPGDLGYIDGDGFLVLTGRASDLIIRNGVNVFPREIEHTLLRHPEVKEAAVIGYPSETSGEEVAAFVVSSTDTLTVEKLGVFARANISADKCPREFRLIDELPRNNNGKVEKKKLVAMFTGEAV</sequence>
<gene>
    <name evidence="3" type="ORF">K1W69_14480</name>
</gene>
<accession>A0AAE2ZP89</accession>
<organism evidence="3 4">
    <name type="scientific">Flavimaribacter sediminis</name>
    <dbReference type="NCBI Taxonomy" id="2865987"/>
    <lineage>
        <taxon>Bacteria</taxon>
        <taxon>Pseudomonadati</taxon>
        <taxon>Pseudomonadota</taxon>
        <taxon>Alphaproteobacteria</taxon>
        <taxon>Hyphomicrobiales</taxon>
        <taxon>Rhizobiaceae</taxon>
        <taxon>Flavimaribacter</taxon>
    </lineage>
</organism>
<reference evidence="3" key="1">
    <citation type="submission" date="2021-08" db="EMBL/GenBank/DDBJ databases">
        <title>Hoeflea bacterium WL0058 sp. nov., isolated from the sediment.</title>
        <authorList>
            <person name="Wang L."/>
            <person name="Zhang D."/>
        </authorList>
    </citation>
    <scope>NUCLEOTIDE SEQUENCE</scope>
    <source>
        <strain evidence="3">WL0058</strain>
    </source>
</reference>
<dbReference type="AlphaFoldDB" id="A0AAE2ZP89"/>
<comment type="caution">
    <text evidence="3">The sequence shown here is derived from an EMBL/GenBank/DDBJ whole genome shotgun (WGS) entry which is preliminary data.</text>
</comment>